<feature type="transmembrane region" description="Helical" evidence="7">
    <location>
        <begin position="223"/>
        <end position="246"/>
    </location>
</feature>
<dbReference type="Pfam" id="PF00528">
    <property type="entry name" value="BPD_transp_1"/>
    <property type="match status" value="1"/>
</dbReference>
<feature type="transmembrane region" description="Helical" evidence="7">
    <location>
        <begin position="148"/>
        <end position="169"/>
    </location>
</feature>
<accession>A0A223CWZ0</accession>
<evidence type="ECO:0000256" key="1">
    <source>
        <dbReference type="ARBA" id="ARBA00004651"/>
    </source>
</evidence>
<dbReference type="RefSeq" id="WP_094235051.1">
    <property type="nucleotide sequence ID" value="NZ_CP022657.1"/>
</dbReference>
<evidence type="ECO:0000259" key="8">
    <source>
        <dbReference type="PROSITE" id="PS50928"/>
    </source>
</evidence>
<protein>
    <recommendedName>
        <fullName evidence="8">ABC transmembrane type-1 domain-containing protein</fullName>
    </recommendedName>
</protein>
<dbReference type="GO" id="GO:0055085">
    <property type="term" value="P:transmembrane transport"/>
    <property type="evidence" value="ECO:0007669"/>
    <property type="project" value="InterPro"/>
</dbReference>
<name>A0A223CWZ0_9BACL</name>
<comment type="subcellular location">
    <subcellularLocation>
        <location evidence="1 7">Cell membrane</location>
        <topology evidence="1 7">Multi-pass membrane protein</topology>
    </subcellularLocation>
</comment>
<keyword evidence="2 7" id="KW-0813">Transport</keyword>
<evidence type="ECO:0000313" key="9">
    <source>
        <dbReference type="EMBL" id="ASS73791.1"/>
    </source>
</evidence>
<dbReference type="InterPro" id="IPR000515">
    <property type="entry name" value="MetI-like"/>
</dbReference>
<keyword evidence="6 7" id="KW-0472">Membrane</keyword>
<dbReference type="PANTHER" id="PTHR30465">
    <property type="entry name" value="INNER MEMBRANE ABC TRANSPORTER"/>
    <property type="match status" value="1"/>
</dbReference>
<evidence type="ECO:0000256" key="6">
    <source>
        <dbReference type="ARBA" id="ARBA00023136"/>
    </source>
</evidence>
<dbReference type="SUPFAM" id="SSF161098">
    <property type="entry name" value="MetI-like"/>
    <property type="match status" value="1"/>
</dbReference>
<dbReference type="Proteomes" id="UP000214688">
    <property type="component" value="Chromosome"/>
</dbReference>
<dbReference type="KEGG" id="tab:CIG75_01585"/>
<keyword evidence="5 7" id="KW-1133">Transmembrane helix</keyword>
<dbReference type="OrthoDB" id="9807402at2"/>
<evidence type="ECO:0000256" key="3">
    <source>
        <dbReference type="ARBA" id="ARBA00022475"/>
    </source>
</evidence>
<feature type="transmembrane region" description="Helical" evidence="7">
    <location>
        <begin position="281"/>
        <end position="307"/>
    </location>
</feature>
<dbReference type="AlphaFoldDB" id="A0A223CWZ0"/>
<dbReference type="Gene3D" id="1.10.3720.10">
    <property type="entry name" value="MetI-like"/>
    <property type="match status" value="1"/>
</dbReference>
<evidence type="ECO:0000256" key="4">
    <source>
        <dbReference type="ARBA" id="ARBA00022692"/>
    </source>
</evidence>
<evidence type="ECO:0000256" key="2">
    <source>
        <dbReference type="ARBA" id="ARBA00022448"/>
    </source>
</evidence>
<evidence type="ECO:0000313" key="10">
    <source>
        <dbReference type="Proteomes" id="UP000214688"/>
    </source>
</evidence>
<evidence type="ECO:0000256" key="7">
    <source>
        <dbReference type="RuleBase" id="RU363032"/>
    </source>
</evidence>
<dbReference type="PROSITE" id="PS50928">
    <property type="entry name" value="ABC_TM1"/>
    <property type="match status" value="1"/>
</dbReference>
<dbReference type="GO" id="GO:0005886">
    <property type="term" value="C:plasma membrane"/>
    <property type="evidence" value="ECO:0007669"/>
    <property type="project" value="UniProtKB-SubCell"/>
</dbReference>
<keyword evidence="10" id="KW-1185">Reference proteome</keyword>
<reference evidence="9 10" key="1">
    <citation type="journal article" date="2015" name="Int. J. Syst. Evol. Microbiol.">
        <title>Tumebacillus algifaecis sp. nov., isolated from decomposing algal scum.</title>
        <authorList>
            <person name="Wu Y.F."/>
            <person name="Zhang B."/>
            <person name="Xing P."/>
            <person name="Wu Q.L."/>
            <person name="Liu S.J."/>
        </authorList>
    </citation>
    <scope>NUCLEOTIDE SEQUENCE [LARGE SCALE GENOMIC DNA]</scope>
    <source>
        <strain evidence="9 10">THMBR28</strain>
    </source>
</reference>
<organism evidence="9 10">
    <name type="scientific">Tumebacillus algifaecis</name>
    <dbReference type="NCBI Taxonomy" id="1214604"/>
    <lineage>
        <taxon>Bacteria</taxon>
        <taxon>Bacillati</taxon>
        <taxon>Bacillota</taxon>
        <taxon>Bacilli</taxon>
        <taxon>Bacillales</taxon>
        <taxon>Alicyclobacillaceae</taxon>
        <taxon>Tumebacillus</taxon>
    </lineage>
</organism>
<feature type="domain" description="ABC transmembrane type-1" evidence="8">
    <location>
        <begin position="142"/>
        <end position="342"/>
    </location>
</feature>
<keyword evidence="3" id="KW-1003">Cell membrane</keyword>
<dbReference type="EMBL" id="CP022657">
    <property type="protein sequence ID" value="ASS73791.1"/>
    <property type="molecule type" value="Genomic_DNA"/>
</dbReference>
<proteinExistence type="inferred from homology"/>
<dbReference type="PANTHER" id="PTHR30465:SF0">
    <property type="entry name" value="OLIGOPEPTIDE TRANSPORT SYSTEM PERMEASE PROTEIN APPB"/>
    <property type="match status" value="1"/>
</dbReference>
<gene>
    <name evidence="9" type="ORF">CIG75_01585</name>
</gene>
<dbReference type="CDD" id="cd06261">
    <property type="entry name" value="TM_PBP2"/>
    <property type="match status" value="1"/>
</dbReference>
<evidence type="ECO:0000256" key="5">
    <source>
        <dbReference type="ARBA" id="ARBA00022989"/>
    </source>
</evidence>
<comment type="similarity">
    <text evidence="7">Belongs to the binding-protein-dependent transport system permease family.</text>
</comment>
<dbReference type="InterPro" id="IPR035906">
    <property type="entry name" value="MetI-like_sf"/>
</dbReference>
<feature type="transmembrane region" description="Helical" evidence="7">
    <location>
        <begin position="319"/>
        <end position="344"/>
    </location>
</feature>
<keyword evidence="4 7" id="KW-0812">Transmembrane</keyword>
<sequence length="356" mass="38457">MMVRFLQGLLVAVGILAGILLISNLDKGIDVISKDQIQIVLLPGGNIHNVINAFPGTAIVDEGAGYISVPAAKKEELERQIGRHKEVQLTLPVVTTPSFNFSRYGEALNVQIKSYLDGDFGVIAYKSRQKPIPITNSLAEMIKRSLSYLLPGLLIGVAVGFLAALLAVWKPKVGKVLDAGQGLLLSLPDFFVVVLLQFAAISVNKLVGSPVIIIMQFVKQTPLLIPMLAISLLPAALIYGTMRIAFEREWEEGYIKTAYSKGLSRPAVIFRHMMRNTMEDFLTIIPRAVSVALTSLVVVEVMANIFGLGGYAVNQSIGYVSSLATTCAILAAFALFVQGLFALLRSRVVVSTKEGA</sequence>